<reference evidence="2" key="1">
    <citation type="submission" date="2020-10" db="EMBL/GenBank/DDBJ databases">
        <authorList>
            <person name="Gilroy R."/>
        </authorList>
    </citation>
    <scope>NUCLEOTIDE SEQUENCE</scope>
    <source>
        <strain evidence="2">ChiSjej5B23-6657</strain>
    </source>
</reference>
<organism evidence="2 3">
    <name type="scientific">Candidatus Pullilachnospira gallistercoris</name>
    <dbReference type="NCBI Taxonomy" id="2840911"/>
    <lineage>
        <taxon>Bacteria</taxon>
        <taxon>Bacillati</taxon>
        <taxon>Bacillota</taxon>
        <taxon>Clostridia</taxon>
        <taxon>Lachnospirales</taxon>
        <taxon>Lachnospiraceae</taxon>
        <taxon>Lachnospiraceae incertae sedis</taxon>
        <taxon>Candidatus Pullilachnospira</taxon>
    </lineage>
</organism>
<comment type="caution">
    <text evidence="2">The sequence shown here is derived from an EMBL/GenBank/DDBJ whole genome shotgun (WGS) entry which is preliminary data.</text>
</comment>
<dbReference type="InterPro" id="IPR038503">
    <property type="entry name" value="SpoIIIAH_sf"/>
</dbReference>
<evidence type="ECO:0000256" key="1">
    <source>
        <dbReference type="SAM" id="MobiDB-lite"/>
    </source>
</evidence>
<name>A0A9D1E8T0_9FIRM</name>
<dbReference type="Pfam" id="PF12685">
    <property type="entry name" value="SpoIIIAH"/>
    <property type="match status" value="1"/>
</dbReference>
<accession>A0A9D1E8T0</accession>
<evidence type="ECO:0000313" key="2">
    <source>
        <dbReference type="EMBL" id="HIR70494.1"/>
    </source>
</evidence>
<evidence type="ECO:0000313" key="3">
    <source>
        <dbReference type="Proteomes" id="UP000823912"/>
    </source>
</evidence>
<sequence>MKHIFRKNQIIVTALALMIAAAGYVNYTYNMSEEDLASKAVDGEDDTMETAATTLSEDEIFTDTEADTDGADAGNGQNADMGDEDAGETVLTGSNSVSIDRAAELKLNREQTRAANKASLTEVINNAALTEGEKTAAVEELAKISDISERESACELLLQSKGFDEAVVSITDDSADVIVNMTEITDAQRAQIEDVVQRKGNISPENIVISTMNGE</sequence>
<dbReference type="Gene3D" id="1.10.287.4300">
    <property type="entry name" value="Stage III sporulation protein AH-like"/>
    <property type="match status" value="1"/>
</dbReference>
<protein>
    <submittedName>
        <fullName evidence="2">SpoIIIAH-like family protein</fullName>
    </submittedName>
</protein>
<dbReference type="InterPro" id="IPR024232">
    <property type="entry name" value="SpoIIIAH"/>
</dbReference>
<feature type="region of interest" description="Disordered" evidence="1">
    <location>
        <begin position="65"/>
        <end position="91"/>
    </location>
</feature>
<dbReference type="EMBL" id="DVHM01000071">
    <property type="protein sequence ID" value="HIR70494.1"/>
    <property type="molecule type" value="Genomic_DNA"/>
</dbReference>
<gene>
    <name evidence="2" type="ORF">IAA55_04360</name>
</gene>
<dbReference type="AlphaFoldDB" id="A0A9D1E8T0"/>
<proteinExistence type="predicted"/>
<feature type="compositionally biased region" description="Low complexity" evidence="1">
    <location>
        <begin position="71"/>
        <end position="80"/>
    </location>
</feature>
<dbReference type="Proteomes" id="UP000823912">
    <property type="component" value="Unassembled WGS sequence"/>
</dbReference>
<reference evidence="2" key="2">
    <citation type="journal article" date="2021" name="PeerJ">
        <title>Extensive microbial diversity within the chicken gut microbiome revealed by metagenomics and culture.</title>
        <authorList>
            <person name="Gilroy R."/>
            <person name="Ravi A."/>
            <person name="Getino M."/>
            <person name="Pursley I."/>
            <person name="Horton D.L."/>
            <person name="Alikhan N.F."/>
            <person name="Baker D."/>
            <person name="Gharbi K."/>
            <person name="Hall N."/>
            <person name="Watson M."/>
            <person name="Adriaenssens E.M."/>
            <person name="Foster-Nyarko E."/>
            <person name="Jarju S."/>
            <person name="Secka A."/>
            <person name="Antonio M."/>
            <person name="Oren A."/>
            <person name="Chaudhuri R.R."/>
            <person name="La Ragione R."/>
            <person name="Hildebrand F."/>
            <person name="Pallen M.J."/>
        </authorList>
    </citation>
    <scope>NUCLEOTIDE SEQUENCE</scope>
    <source>
        <strain evidence="2">ChiSjej5B23-6657</strain>
    </source>
</reference>